<evidence type="ECO:0000313" key="2">
    <source>
        <dbReference type="EMBL" id="SVD72613.1"/>
    </source>
</evidence>
<gene>
    <name evidence="2" type="ORF">METZ01_LOCUS425467</name>
</gene>
<accession>A0A382XNP6</accession>
<reference evidence="2" key="1">
    <citation type="submission" date="2018-05" db="EMBL/GenBank/DDBJ databases">
        <authorList>
            <person name="Lanie J.A."/>
            <person name="Ng W.-L."/>
            <person name="Kazmierczak K.M."/>
            <person name="Andrzejewski T.M."/>
            <person name="Davidsen T.M."/>
            <person name="Wayne K.J."/>
            <person name="Tettelin H."/>
            <person name="Glass J.I."/>
            <person name="Rusch D."/>
            <person name="Podicherti R."/>
            <person name="Tsui H.-C.T."/>
            <person name="Winkler M.E."/>
        </authorList>
    </citation>
    <scope>NUCLEOTIDE SEQUENCE</scope>
</reference>
<keyword evidence="1" id="KW-0472">Membrane</keyword>
<dbReference type="EMBL" id="UINC01169198">
    <property type="protein sequence ID" value="SVD72613.1"/>
    <property type="molecule type" value="Genomic_DNA"/>
</dbReference>
<evidence type="ECO:0000256" key="1">
    <source>
        <dbReference type="SAM" id="Phobius"/>
    </source>
</evidence>
<protein>
    <submittedName>
        <fullName evidence="2">Uncharacterized protein</fullName>
    </submittedName>
</protein>
<name>A0A382XNP6_9ZZZZ</name>
<organism evidence="2">
    <name type="scientific">marine metagenome</name>
    <dbReference type="NCBI Taxonomy" id="408172"/>
    <lineage>
        <taxon>unclassified sequences</taxon>
        <taxon>metagenomes</taxon>
        <taxon>ecological metagenomes</taxon>
    </lineage>
</organism>
<dbReference type="AlphaFoldDB" id="A0A382XNP6"/>
<keyword evidence="1" id="KW-0812">Transmembrane</keyword>
<sequence length="39" mass="4240">MGEEYFALCAELLQLVAVASKGLLICSYHFGVGFLLYIG</sequence>
<keyword evidence="1" id="KW-1133">Transmembrane helix</keyword>
<proteinExistence type="predicted"/>
<feature type="transmembrane region" description="Helical" evidence="1">
    <location>
        <begin position="12"/>
        <end position="38"/>
    </location>
</feature>